<reference evidence="2 3" key="1">
    <citation type="journal article" date="2014" name="Genome Announc.">
        <title>Draft Genome Sequence of the Antitrypanosomally Active Sponge-Associated Bacterium Actinokineospora sp. Strain EG49.</title>
        <authorList>
            <person name="Harjes J."/>
            <person name="Ryu T."/>
            <person name="Abdelmohsen U.R."/>
            <person name="Moitinho-Silva L."/>
            <person name="Horn H."/>
            <person name="Ravasi T."/>
            <person name="Hentschel U."/>
        </authorList>
    </citation>
    <scope>NUCLEOTIDE SEQUENCE [LARGE SCALE GENOMIC DNA]</scope>
    <source>
        <strain evidence="2 3">EG49</strain>
    </source>
</reference>
<dbReference type="STRING" id="909613.UO65_6633"/>
<feature type="transmembrane region" description="Helical" evidence="1">
    <location>
        <begin position="153"/>
        <end position="171"/>
    </location>
</feature>
<dbReference type="AlphaFoldDB" id="W7IMV4"/>
<dbReference type="RefSeq" id="WP_035290773.1">
    <property type="nucleotide sequence ID" value="NZ_AYXG01000261.1"/>
</dbReference>
<gene>
    <name evidence="2" type="ORF">UO65_6633</name>
</gene>
<evidence type="ECO:0000313" key="2">
    <source>
        <dbReference type="EMBL" id="EWC58077.1"/>
    </source>
</evidence>
<keyword evidence="3" id="KW-1185">Reference proteome</keyword>
<feature type="transmembrane region" description="Helical" evidence="1">
    <location>
        <begin position="219"/>
        <end position="236"/>
    </location>
</feature>
<accession>W7IMV4</accession>
<name>W7IMV4_9PSEU</name>
<keyword evidence="1" id="KW-1133">Transmembrane helix</keyword>
<feature type="transmembrane region" description="Helical" evidence="1">
    <location>
        <begin position="192"/>
        <end position="213"/>
    </location>
</feature>
<feature type="transmembrane region" description="Helical" evidence="1">
    <location>
        <begin position="268"/>
        <end position="289"/>
    </location>
</feature>
<comment type="caution">
    <text evidence="2">The sequence shown here is derived from an EMBL/GenBank/DDBJ whole genome shotgun (WGS) entry which is preliminary data.</text>
</comment>
<dbReference type="OrthoDB" id="3424744at2"/>
<proteinExistence type="predicted"/>
<evidence type="ECO:0000313" key="3">
    <source>
        <dbReference type="Proteomes" id="UP000019277"/>
    </source>
</evidence>
<protein>
    <submittedName>
        <fullName evidence="2">Putative integral membrane protein</fullName>
    </submittedName>
</protein>
<keyword evidence="1" id="KW-0812">Transmembrane</keyword>
<feature type="transmembrane region" description="Helical" evidence="1">
    <location>
        <begin position="243"/>
        <end position="262"/>
    </location>
</feature>
<dbReference type="EMBL" id="AYXG01000261">
    <property type="protein sequence ID" value="EWC58077.1"/>
    <property type="molecule type" value="Genomic_DNA"/>
</dbReference>
<dbReference type="eggNOG" id="COG3806">
    <property type="taxonomic scope" value="Bacteria"/>
</dbReference>
<dbReference type="Proteomes" id="UP000019277">
    <property type="component" value="Unassembled WGS sequence"/>
</dbReference>
<feature type="transmembrane region" description="Helical" evidence="1">
    <location>
        <begin position="119"/>
        <end position="141"/>
    </location>
</feature>
<keyword evidence="1" id="KW-0472">Membrane</keyword>
<evidence type="ECO:0000256" key="1">
    <source>
        <dbReference type="SAM" id="Phobius"/>
    </source>
</evidence>
<sequence>MTEHAPADLISRYATGAALPADRLWALEAHLETCGTCRLRLADAAPPPVTALTESVWATLDPATRDPAAVPRAPGAWEAADGEKAARGVAARGAASGEQVAGGVAWRRRVVVRRRFSRWAVPSLVPWLAMAVFVVSGALLLDLIAPGDSAPSLLLLVAPVVPVLGVAGAWSRYLDPAHDLVASTARAGLEMVLRRTFAVLLAVLPALFAGGRVTGASPAYWLLPSLAVTAVALALGSVIGVRLAARVTVGLWVVLVIGPAVVVGGVPVVLGVWVVWAAALVGGVAVVALRSARFAQL</sequence>
<organism evidence="2 3">
    <name type="scientific">Actinokineospora spheciospongiae</name>
    <dbReference type="NCBI Taxonomy" id="909613"/>
    <lineage>
        <taxon>Bacteria</taxon>
        <taxon>Bacillati</taxon>
        <taxon>Actinomycetota</taxon>
        <taxon>Actinomycetes</taxon>
        <taxon>Pseudonocardiales</taxon>
        <taxon>Pseudonocardiaceae</taxon>
        <taxon>Actinokineospora</taxon>
    </lineage>
</organism>